<evidence type="ECO:0000259" key="1">
    <source>
        <dbReference type="Pfam" id="PF02627"/>
    </source>
</evidence>
<dbReference type="EMBL" id="QKQP01000001">
    <property type="protein sequence ID" value="PZD81574.1"/>
    <property type="molecule type" value="Genomic_DNA"/>
</dbReference>
<gene>
    <name evidence="2" type="ORF">DN052_00370</name>
</gene>
<accession>A0A2W1KII5</accession>
<reference evidence="2 3" key="1">
    <citation type="submission" date="2018-06" db="EMBL/GenBank/DDBJ databases">
        <title>Draft sequence of Acidithiobacillus ferrooxidans CCM 4253.</title>
        <authorList>
            <person name="Moya-Beltran A."/>
            <person name="Castro M."/>
            <person name="Covarrubias P.C."/>
            <person name="Issotta F."/>
            <person name="Janiczek O."/>
            <person name="Mandl M."/>
            <person name="Kucera J."/>
            <person name="Quatrini R."/>
        </authorList>
    </citation>
    <scope>NUCLEOTIDE SEQUENCE [LARGE SCALE GENOMIC DNA]</scope>
    <source>
        <strain evidence="2 3">CCM 4253</strain>
    </source>
</reference>
<dbReference type="PANTHER" id="PTHR33930">
    <property type="entry name" value="ALKYL HYDROPEROXIDE REDUCTASE AHPD"/>
    <property type="match status" value="1"/>
</dbReference>
<dbReference type="SUPFAM" id="SSF69118">
    <property type="entry name" value="AhpD-like"/>
    <property type="match status" value="1"/>
</dbReference>
<organism evidence="2 3">
    <name type="scientific">Acidithiobacillus ferrooxidans</name>
    <name type="common">Thiobacillus ferrooxidans</name>
    <dbReference type="NCBI Taxonomy" id="920"/>
    <lineage>
        <taxon>Bacteria</taxon>
        <taxon>Pseudomonadati</taxon>
        <taxon>Pseudomonadota</taxon>
        <taxon>Acidithiobacillia</taxon>
        <taxon>Acidithiobacillales</taxon>
        <taxon>Acidithiobacillaceae</taxon>
        <taxon>Acidithiobacillus</taxon>
    </lineage>
</organism>
<dbReference type="InterPro" id="IPR003779">
    <property type="entry name" value="CMD-like"/>
</dbReference>
<dbReference type="PANTHER" id="PTHR33930:SF2">
    <property type="entry name" value="BLR3452 PROTEIN"/>
    <property type="match status" value="1"/>
</dbReference>
<proteinExistence type="predicted"/>
<dbReference type="InterPro" id="IPR004675">
    <property type="entry name" value="AhpD_core"/>
</dbReference>
<name>A0A2W1KII5_ACIFR</name>
<dbReference type="Proteomes" id="UP000248886">
    <property type="component" value="Unassembled WGS sequence"/>
</dbReference>
<feature type="domain" description="Carboxymuconolactone decarboxylase-like" evidence="1">
    <location>
        <begin position="27"/>
        <end position="104"/>
    </location>
</feature>
<dbReference type="OrthoDB" id="1683318at2"/>
<comment type="caution">
    <text evidence="2">The sequence shown here is derived from an EMBL/GenBank/DDBJ whole genome shotgun (WGS) entry which is preliminary data.</text>
</comment>
<dbReference type="GO" id="GO:0051920">
    <property type="term" value="F:peroxiredoxin activity"/>
    <property type="evidence" value="ECO:0007669"/>
    <property type="project" value="InterPro"/>
</dbReference>
<dbReference type="AlphaFoldDB" id="A0A2W1KII5"/>
<dbReference type="RefSeq" id="WP_009563432.1">
    <property type="nucleotide sequence ID" value="NZ_AP025160.1"/>
</dbReference>
<protein>
    <submittedName>
        <fullName evidence="2">Carboxymuconolactone decarboxylase family protein</fullName>
    </submittedName>
</protein>
<evidence type="ECO:0000313" key="3">
    <source>
        <dbReference type="Proteomes" id="UP000248886"/>
    </source>
</evidence>
<dbReference type="OMA" id="KFFAYYN"/>
<evidence type="ECO:0000313" key="2">
    <source>
        <dbReference type="EMBL" id="PZD81574.1"/>
    </source>
</evidence>
<sequence>MSANDRVNEIAQLTERLKDKYPAEINAFLGFMGKTEGNPALGKAQKELINVALSVAAQCEWCIALHVKGAVTAGATRDEIMSAGFLAVLMHGGPALMYLVRLTEAVDAFLPEESHG</sequence>
<dbReference type="InterPro" id="IPR029032">
    <property type="entry name" value="AhpD-like"/>
</dbReference>
<dbReference type="Pfam" id="PF02627">
    <property type="entry name" value="CMD"/>
    <property type="match status" value="1"/>
</dbReference>
<dbReference type="NCBIfam" id="TIGR00778">
    <property type="entry name" value="ahpD_dom"/>
    <property type="match status" value="1"/>
</dbReference>
<dbReference type="Gene3D" id="1.20.1290.10">
    <property type="entry name" value="AhpD-like"/>
    <property type="match status" value="1"/>
</dbReference>
<dbReference type="GeneID" id="65280981"/>